<comment type="subcellular location">
    <subcellularLocation>
        <location evidence="1">Cell envelope</location>
    </subcellularLocation>
</comment>
<feature type="coiled-coil region" evidence="3">
    <location>
        <begin position="149"/>
        <end position="188"/>
    </location>
</feature>
<dbReference type="SUPFAM" id="SSF56954">
    <property type="entry name" value="Outer membrane efflux proteins (OEP)"/>
    <property type="match status" value="1"/>
</dbReference>
<dbReference type="Gene3D" id="2.40.420.20">
    <property type="match status" value="1"/>
</dbReference>
<organism evidence="5 6">
    <name type="scientific">Paremcibacter congregatus</name>
    <dbReference type="NCBI Taxonomy" id="2043170"/>
    <lineage>
        <taxon>Bacteria</taxon>
        <taxon>Pseudomonadati</taxon>
        <taxon>Pseudomonadota</taxon>
        <taxon>Alphaproteobacteria</taxon>
        <taxon>Emcibacterales</taxon>
        <taxon>Emcibacteraceae</taxon>
        <taxon>Paremcibacter</taxon>
    </lineage>
</organism>
<protein>
    <submittedName>
        <fullName evidence="5">Efflux transporter periplasmic adaptor subunit</fullName>
    </submittedName>
</protein>
<keyword evidence="2 3" id="KW-0175">Coiled coil</keyword>
<comment type="caution">
    <text evidence="5">The sequence shown here is derived from an EMBL/GenBank/DDBJ whole genome shotgun (WGS) entry which is preliminary data.</text>
</comment>
<keyword evidence="6" id="KW-1185">Reference proteome</keyword>
<dbReference type="Gene3D" id="1.10.287.470">
    <property type="entry name" value="Helix hairpin bin"/>
    <property type="match status" value="1"/>
</dbReference>
<name>A0A2G4YQ85_9PROT</name>
<evidence type="ECO:0000259" key="4">
    <source>
        <dbReference type="Pfam" id="PF25989"/>
    </source>
</evidence>
<dbReference type="AlphaFoldDB" id="A0A2G4YQ85"/>
<accession>A0A2G4YQ85</accession>
<evidence type="ECO:0000313" key="5">
    <source>
        <dbReference type="EMBL" id="PHZ84479.1"/>
    </source>
</evidence>
<evidence type="ECO:0000256" key="1">
    <source>
        <dbReference type="ARBA" id="ARBA00004196"/>
    </source>
</evidence>
<evidence type="ECO:0000256" key="2">
    <source>
        <dbReference type="ARBA" id="ARBA00023054"/>
    </source>
</evidence>
<dbReference type="PANTHER" id="PTHR32347:SF29">
    <property type="entry name" value="UPF0194 MEMBRANE PROTEIN YBHG"/>
    <property type="match status" value="1"/>
</dbReference>
<proteinExistence type="predicted"/>
<dbReference type="GO" id="GO:0030313">
    <property type="term" value="C:cell envelope"/>
    <property type="evidence" value="ECO:0007669"/>
    <property type="project" value="UniProtKB-SubCell"/>
</dbReference>
<dbReference type="Gene3D" id="2.40.30.170">
    <property type="match status" value="1"/>
</dbReference>
<gene>
    <name evidence="5" type="ORF">CRD36_11770</name>
</gene>
<dbReference type="Proteomes" id="UP000229730">
    <property type="component" value="Unassembled WGS sequence"/>
</dbReference>
<dbReference type="PANTHER" id="PTHR32347">
    <property type="entry name" value="EFFLUX SYSTEM COMPONENT YKNX-RELATED"/>
    <property type="match status" value="1"/>
</dbReference>
<dbReference type="InterPro" id="IPR050465">
    <property type="entry name" value="UPF0194_transport"/>
</dbReference>
<reference evidence="5 6" key="1">
    <citation type="submission" date="2017-10" db="EMBL/GenBank/DDBJ databases">
        <title>Frigbacter circumglobatus gen. nov. sp. nov., isolated from sediment cultured in situ.</title>
        <authorList>
            <person name="Zhao Z."/>
        </authorList>
    </citation>
    <scope>NUCLEOTIDE SEQUENCE [LARGE SCALE GENOMIC DNA]</scope>
    <source>
        <strain evidence="5 6">ZYL</strain>
    </source>
</reference>
<dbReference type="Gene3D" id="2.40.50.100">
    <property type="match status" value="1"/>
</dbReference>
<evidence type="ECO:0000313" key="6">
    <source>
        <dbReference type="Proteomes" id="UP000229730"/>
    </source>
</evidence>
<sequence>MIKKIKLVVKYLVGAALLGALIFAFIPEAEQVDMTLASRGDVVIALEAEGRTRIHDIYVVSAPIEGRVMRIESEPGDQVKAGVTVIAHMTPADPRFLDKRSEIQAEADVQGAVAAKGLAQSKLDRALAELEYAKAEYRRTDELFKNGNVSIARLEQAELQLKMRRAEVETARADLKVMESRLRAARAQLVQPGTAAEQNGPGCQLCVHAPVDGKVLKILHKSEGVIPMGTPLVEVGDPSALEVVIEMLSRDAVKVRPGDMALIQRWGGGEDIRAQVRLVEPSGFTKISALGVEEQRVNVILDFIDPIEKWQSLGHAFRVEGSIIVDKAENVLNVPVSALFRYNEQWSTFVVRDGRAVRQPVTVGRRNERSAEIVAGLEEGSQVIIHPGNNVVDGTRVTARE</sequence>
<dbReference type="RefSeq" id="WP_099473466.1">
    <property type="nucleotide sequence ID" value="NZ_CP041025.1"/>
</dbReference>
<dbReference type="EMBL" id="PDEM01000024">
    <property type="protein sequence ID" value="PHZ84479.1"/>
    <property type="molecule type" value="Genomic_DNA"/>
</dbReference>
<dbReference type="OrthoDB" id="9791520at2"/>
<dbReference type="InParanoid" id="A0A2G4YQ85"/>
<feature type="domain" description="YknX-like C-terminal permuted SH3-like" evidence="4">
    <location>
        <begin position="331"/>
        <end position="398"/>
    </location>
</feature>
<dbReference type="InterPro" id="IPR058637">
    <property type="entry name" value="YknX-like_C"/>
</dbReference>
<dbReference type="Pfam" id="PF25989">
    <property type="entry name" value="YknX_C"/>
    <property type="match status" value="1"/>
</dbReference>
<evidence type="ECO:0000256" key="3">
    <source>
        <dbReference type="SAM" id="Coils"/>
    </source>
</evidence>